<evidence type="ECO:0000256" key="3">
    <source>
        <dbReference type="ARBA" id="ARBA00023125"/>
    </source>
</evidence>
<evidence type="ECO:0000256" key="2">
    <source>
        <dbReference type="ARBA" id="ARBA00022763"/>
    </source>
</evidence>
<dbReference type="GO" id="GO:0000712">
    <property type="term" value="P:resolution of meiotic recombination intermediates"/>
    <property type="evidence" value="ECO:0007669"/>
    <property type="project" value="TreeGrafter"/>
</dbReference>
<protein>
    <submittedName>
        <fullName evidence="6">Centromere protein S-like isoform 1</fullName>
    </submittedName>
</protein>
<evidence type="ECO:0000313" key="6">
    <source>
        <dbReference type="EMBL" id="OMO52368.1"/>
    </source>
</evidence>
<evidence type="ECO:0000256" key="5">
    <source>
        <dbReference type="SAM" id="MobiDB-lite"/>
    </source>
</evidence>
<keyword evidence="7" id="KW-1185">Reference proteome</keyword>
<dbReference type="OrthoDB" id="1872155at2759"/>
<dbReference type="GO" id="GO:0003682">
    <property type="term" value="F:chromatin binding"/>
    <property type="evidence" value="ECO:0007669"/>
    <property type="project" value="TreeGrafter"/>
</dbReference>
<dbReference type="InterPro" id="IPR029003">
    <property type="entry name" value="CENP-S/Mhf1"/>
</dbReference>
<organism evidence="6 7">
    <name type="scientific">Corchorus olitorius</name>
    <dbReference type="NCBI Taxonomy" id="93759"/>
    <lineage>
        <taxon>Eukaryota</taxon>
        <taxon>Viridiplantae</taxon>
        <taxon>Streptophyta</taxon>
        <taxon>Embryophyta</taxon>
        <taxon>Tracheophyta</taxon>
        <taxon>Spermatophyta</taxon>
        <taxon>Magnoliopsida</taxon>
        <taxon>eudicotyledons</taxon>
        <taxon>Gunneridae</taxon>
        <taxon>Pentapetalae</taxon>
        <taxon>rosids</taxon>
        <taxon>malvids</taxon>
        <taxon>Malvales</taxon>
        <taxon>Malvaceae</taxon>
        <taxon>Grewioideae</taxon>
        <taxon>Apeibeae</taxon>
        <taxon>Corchorus</taxon>
    </lineage>
</organism>
<dbReference type="InterPro" id="IPR009072">
    <property type="entry name" value="Histone-fold"/>
</dbReference>
<sequence>MEVDEDRSDFEKEEEEFHDEDDSLSEVLRDRFRLSAISIAEAEGQLAKDLEIFAQHAGRKLVKMEDVIVSGNLFFYNFQFQPHGHGPITMEEV</sequence>
<gene>
    <name evidence="6" type="ORF">COLO4_37252</name>
</gene>
<proteinExistence type="inferred from homology"/>
<reference evidence="7" key="1">
    <citation type="submission" date="2013-09" db="EMBL/GenBank/DDBJ databases">
        <title>Corchorus olitorius genome sequencing.</title>
        <authorList>
            <person name="Alam M."/>
            <person name="Haque M.S."/>
            <person name="Islam M.S."/>
            <person name="Emdad E.M."/>
            <person name="Islam M.M."/>
            <person name="Ahmed B."/>
            <person name="Halim A."/>
            <person name="Hossen Q.M.M."/>
            <person name="Hossain M.Z."/>
            <person name="Ahmed R."/>
            <person name="Khan M.M."/>
            <person name="Islam R."/>
            <person name="Rashid M.M."/>
            <person name="Khan S.A."/>
            <person name="Rahman M.S."/>
            <person name="Alam M."/>
            <person name="Yahiya A.S."/>
            <person name="Khan M.S."/>
            <person name="Azam M.S."/>
            <person name="Haque T."/>
            <person name="Lashkar M.Z.H."/>
            <person name="Akhand A.I."/>
            <person name="Morshed G."/>
            <person name="Roy S."/>
            <person name="Uddin K.S."/>
            <person name="Rabeya T."/>
            <person name="Hossain A.S."/>
            <person name="Chowdhury A."/>
            <person name="Snigdha A.R."/>
            <person name="Mortoza M.S."/>
            <person name="Matin S.A."/>
            <person name="Hoque S.M.E."/>
            <person name="Islam M.K."/>
            <person name="Roy D.K."/>
            <person name="Haider R."/>
            <person name="Moosa M.M."/>
            <person name="Elias S.M."/>
            <person name="Hasan A.M."/>
            <person name="Jahan S."/>
            <person name="Shafiuddin M."/>
            <person name="Mahmood N."/>
            <person name="Shommy N.S."/>
        </authorList>
    </citation>
    <scope>NUCLEOTIDE SEQUENCE [LARGE SCALE GENOMIC DNA]</scope>
    <source>
        <strain evidence="7">cv. O-4</strain>
    </source>
</reference>
<dbReference type="PANTHER" id="PTHR22980">
    <property type="entry name" value="CORTISTATIN"/>
    <property type="match status" value="1"/>
</dbReference>
<dbReference type="Proteomes" id="UP000187203">
    <property type="component" value="Unassembled WGS sequence"/>
</dbReference>
<dbReference type="Pfam" id="PF15630">
    <property type="entry name" value="CENP-S"/>
    <property type="match status" value="1"/>
</dbReference>
<evidence type="ECO:0000256" key="4">
    <source>
        <dbReference type="ARBA" id="ARBA00023204"/>
    </source>
</evidence>
<comment type="similarity">
    <text evidence="1">Belongs to the TAF9 family. CENP-S/MHF1 subfamily.</text>
</comment>
<name>A0A1R3G2Q1_9ROSI</name>
<comment type="caution">
    <text evidence="6">The sequence shown here is derived from an EMBL/GenBank/DDBJ whole genome shotgun (WGS) entry which is preliminary data.</text>
</comment>
<dbReference type="PANTHER" id="PTHR22980:SF0">
    <property type="entry name" value="CENTROMERE PROTEIN S"/>
    <property type="match status" value="1"/>
</dbReference>
<dbReference type="GO" id="GO:0031297">
    <property type="term" value="P:replication fork processing"/>
    <property type="evidence" value="ECO:0007669"/>
    <property type="project" value="TreeGrafter"/>
</dbReference>
<evidence type="ECO:0000256" key="1">
    <source>
        <dbReference type="ARBA" id="ARBA00006612"/>
    </source>
</evidence>
<dbReference type="GO" id="GO:0046982">
    <property type="term" value="F:protein heterodimerization activity"/>
    <property type="evidence" value="ECO:0007669"/>
    <property type="project" value="InterPro"/>
</dbReference>
<dbReference type="Gene3D" id="1.10.20.10">
    <property type="entry name" value="Histone, subunit A"/>
    <property type="match status" value="1"/>
</dbReference>
<dbReference type="GO" id="GO:0071821">
    <property type="term" value="C:FANCM-MHF complex"/>
    <property type="evidence" value="ECO:0007669"/>
    <property type="project" value="InterPro"/>
</dbReference>
<dbReference type="GO" id="GO:0006281">
    <property type="term" value="P:DNA repair"/>
    <property type="evidence" value="ECO:0007669"/>
    <property type="project" value="UniProtKB-KW"/>
</dbReference>
<dbReference type="EMBL" id="AWUE01023868">
    <property type="protein sequence ID" value="OMO52368.1"/>
    <property type="molecule type" value="Genomic_DNA"/>
</dbReference>
<dbReference type="AlphaFoldDB" id="A0A1R3G2Q1"/>
<keyword evidence="4" id="KW-0234">DNA repair</keyword>
<keyword evidence="3" id="KW-0238">DNA-binding</keyword>
<keyword evidence="2" id="KW-0227">DNA damage</keyword>
<accession>A0A1R3G2Q1</accession>
<evidence type="ECO:0000313" key="7">
    <source>
        <dbReference type="Proteomes" id="UP000187203"/>
    </source>
</evidence>
<dbReference type="STRING" id="93759.A0A1R3G2Q1"/>
<feature type="region of interest" description="Disordered" evidence="5">
    <location>
        <begin position="1"/>
        <end position="23"/>
    </location>
</feature>
<dbReference type="GO" id="GO:0003677">
    <property type="term" value="F:DNA binding"/>
    <property type="evidence" value="ECO:0007669"/>
    <property type="project" value="UniProtKB-KW"/>
</dbReference>